<proteinExistence type="predicted"/>
<evidence type="ECO:0000313" key="1">
    <source>
        <dbReference type="EMBL" id="KAF7391195.1"/>
    </source>
</evidence>
<organism evidence="1 2">
    <name type="scientific">Vespula vulgaris</name>
    <name type="common">Yellow jacket</name>
    <name type="synonym">Wasp</name>
    <dbReference type="NCBI Taxonomy" id="7454"/>
    <lineage>
        <taxon>Eukaryota</taxon>
        <taxon>Metazoa</taxon>
        <taxon>Ecdysozoa</taxon>
        <taxon>Arthropoda</taxon>
        <taxon>Hexapoda</taxon>
        <taxon>Insecta</taxon>
        <taxon>Pterygota</taxon>
        <taxon>Neoptera</taxon>
        <taxon>Endopterygota</taxon>
        <taxon>Hymenoptera</taxon>
        <taxon>Apocrita</taxon>
        <taxon>Aculeata</taxon>
        <taxon>Vespoidea</taxon>
        <taxon>Vespidae</taxon>
        <taxon>Vespinae</taxon>
        <taxon>Vespula</taxon>
    </lineage>
</organism>
<protein>
    <submittedName>
        <fullName evidence="1">Uncharacterized protein</fullName>
    </submittedName>
</protein>
<accession>A0A834JNF1</accession>
<dbReference type="AlphaFoldDB" id="A0A834JNF1"/>
<keyword evidence="2" id="KW-1185">Reference proteome</keyword>
<reference evidence="1" key="1">
    <citation type="journal article" date="2020" name="G3 (Bethesda)">
        <title>High-Quality Assemblies for Three Invasive Social Wasps from the &lt;i&gt;Vespula&lt;/i&gt; Genus.</title>
        <authorList>
            <person name="Harrop T.W.R."/>
            <person name="Guhlin J."/>
            <person name="McLaughlin G.M."/>
            <person name="Permina E."/>
            <person name="Stockwell P."/>
            <person name="Gilligan J."/>
            <person name="Le Lec M.F."/>
            <person name="Gruber M.A.M."/>
            <person name="Quinn O."/>
            <person name="Lovegrove M."/>
            <person name="Duncan E.J."/>
            <person name="Remnant E.J."/>
            <person name="Van Eeckhoven J."/>
            <person name="Graham B."/>
            <person name="Knapp R.A."/>
            <person name="Langford K.W."/>
            <person name="Kronenberg Z."/>
            <person name="Press M.O."/>
            <person name="Eacker S.M."/>
            <person name="Wilson-Rankin E.E."/>
            <person name="Purcell J."/>
            <person name="Lester P.J."/>
            <person name="Dearden P.K."/>
        </authorList>
    </citation>
    <scope>NUCLEOTIDE SEQUENCE</scope>
    <source>
        <strain evidence="1">Marl-1</strain>
    </source>
</reference>
<sequence length="147" mass="16585">MVVLLPSSSLFWKGKEDLDGKRAGGRNYDRRPVASLTDDASLRSRLRAQKDGTTVLVSLFDRIQVECFHDAALDIEMVSPMPSITRLHTTMHMDLTSFRSSGNIMDSENHTNFTPVNELQCREHIDIVHEPRLILEPVPIAKVFPGK</sequence>
<name>A0A834JNF1_VESVU</name>
<comment type="caution">
    <text evidence="1">The sequence shown here is derived from an EMBL/GenBank/DDBJ whole genome shotgun (WGS) entry which is preliminary data.</text>
</comment>
<evidence type="ECO:0000313" key="2">
    <source>
        <dbReference type="Proteomes" id="UP000614350"/>
    </source>
</evidence>
<dbReference type="Proteomes" id="UP000614350">
    <property type="component" value="Unassembled WGS sequence"/>
</dbReference>
<dbReference type="EMBL" id="JACSEA010000010">
    <property type="protein sequence ID" value="KAF7391195.1"/>
    <property type="molecule type" value="Genomic_DNA"/>
</dbReference>
<gene>
    <name evidence="1" type="ORF">HZH66_009675</name>
</gene>